<feature type="transmembrane region" description="Helical" evidence="1">
    <location>
        <begin position="90"/>
        <end position="110"/>
    </location>
</feature>
<keyword evidence="1" id="KW-1133">Transmembrane helix</keyword>
<dbReference type="RefSeq" id="WP_379666666.1">
    <property type="nucleotide sequence ID" value="NZ_JBHULH010000004.1"/>
</dbReference>
<evidence type="ECO:0000313" key="3">
    <source>
        <dbReference type="Proteomes" id="UP001597508"/>
    </source>
</evidence>
<gene>
    <name evidence="2" type="ORF">ACFSRZ_11300</name>
</gene>
<name>A0ABW5LU62_9FLAO</name>
<reference evidence="3" key="1">
    <citation type="journal article" date="2019" name="Int. J. Syst. Evol. Microbiol.">
        <title>The Global Catalogue of Microorganisms (GCM) 10K type strain sequencing project: providing services to taxonomists for standard genome sequencing and annotation.</title>
        <authorList>
            <consortium name="The Broad Institute Genomics Platform"/>
            <consortium name="The Broad Institute Genome Sequencing Center for Infectious Disease"/>
            <person name="Wu L."/>
            <person name="Ma J."/>
        </authorList>
    </citation>
    <scope>NUCLEOTIDE SEQUENCE [LARGE SCALE GENOMIC DNA]</scope>
    <source>
        <strain evidence="3">KCTC 52127</strain>
    </source>
</reference>
<dbReference type="EMBL" id="JBHULH010000004">
    <property type="protein sequence ID" value="MFD2567962.1"/>
    <property type="molecule type" value="Genomic_DNA"/>
</dbReference>
<keyword evidence="1" id="KW-0812">Transmembrane</keyword>
<evidence type="ECO:0000313" key="2">
    <source>
        <dbReference type="EMBL" id="MFD2567962.1"/>
    </source>
</evidence>
<protein>
    <submittedName>
        <fullName evidence="2">Uncharacterized protein</fullName>
    </submittedName>
</protein>
<organism evidence="2 3">
    <name type="scientific">Pseudotenacibaculum haliotis</name>
    <dbReference type="NCBI Taxonomy" id="1862138"/>
    <lineage>
        <taxon>Bacteria</taxon>
        <taxon>Pseudomonadati</taxon>
        <taxon>Bacteroidota</taxon>
        <taxon>Flavobacteriia</taxon>
        <taxon>Flavobacteriales</taxon>
        <taxon>Flavobacteriaceae</taxon>
        <taxon>Pseudotenacibaculum</taxon>
    </lineage>
</organism>
<sequence length="111" mass="12188">MHTTISHSVIKKERKSQKLNLVKRINKLIEKEKSNSIGISIALIMFGTGIASITAALAVDNNSFFILMLATTAAMGANVTAISQRSFKTISWAFIINMSLNILLIGYQLVF</sequence>
<evidence type="ECO:0000256" key="1">
    <source>
        <dbReference type="SAM" id="Phobius"/>
    </source>
</evidence>
<proteinExistence type="predicted"/>
<feature type="transmembrane region" description="Helical" evidence="1">
    <location>
        <begin position="37"/>
        <end position="58"/>
    </location>
</feature>
<accession>A0ABW5LU62</accession>
<feature type="transmembrane region" description="Helical" evidence="1">
    <location>
        <begin position="64"/>
        <end position="83"/>
    </location>
</feature>
<comment type="caution">
    <text evidence="2">The sequence shown here is derived from an EMBL/GenBank/DDBJ whole genome shotgun (WGS) entry which is preliminary data.</text>
</comment>
<keyword evidence="1" id="KW-0472">Membrane</keyword>
<dbReference type="Proteomes" id="UP001597508">
    <property type="component" value="Unassembled WGS sequence"/>
</dbReference>
<keyword evidence="3" id="KW-1185">Reference proteome</keyword>